<dbReference type="EMBL" id="JAGRRH010000025">
    <property type="protein sequence ID" value="KAG7341886.1"/>
    <property type="molecule type" value="Genomic_DNA"/>
</dbReference>
<evidence type="ECO:0000256" key="2">
    <source>
        <dbReference type="ARBA" id="ARBA00007127"/>
    </source>
</evidence>
<feature type="transmembrane region" description="Helical" evidence="9">
    <location>
        <begin position="507"/>
        <end position="527"/>
    </location>
</feature>
<keyword evidence="6 9" id="KW-0067">ATP-binding</keyword>
<sequence>MCMPPLAADAVTSTSTTTTSRVVATVRASACTGRSRNKTIPFKRPADVLGKSRSSDGTDTDINDKNQNSHSCFARIQSILFMASASALHFAGFEFARSGTIALFTSSKTGFASASASPLSTICMTPFSILVLWLYTKSLERWGPWKCLNISTVLFALLLASSAGILRTLEILMDNSTDFDEGRGVQVLQRLAQTTIFSLNVAQSSFVQLLYTQHWSFIGSVSKEWEGATVWFAPIAGLGSIASTLAALGVQPVIQRWGLTGSLGISSIFLLSSGCAADVAYRIANRHCFEPSRKEDTGNHSNKRQDVHSHSASLVETSRRLFSRVPILVNLCIEVLTCQSVSSVINFLFLLKVKECIPNDQQRASWTATWYARINFFSGVLQFGVLPLLMKHWKSKSDNNNGNSNQQHKVWLVMPMFMMASATLMSYQTEHLSLLLVTVSFALYKTLEYSVRGVAVEMVYVNLDYESRFFGKEVIGLFVDRLGKSSTAVVLSLVPYHFGDTESLDKAFVQALSVGSLVWLAASYPLANPKRKDKMQ</sequence>
<evidence type="ECO:0000256" key="9">
    <source>
        <dbReference type="RuleBase" id="RU363121"/>
    </source>
</evidence>
<accession>A0A9K3KEG9</accession>
<feature type="transmembrane region" description="Helical" evidence="9">
    <location>
        <begin position="111"/>
        <end position="135"/>
    </location>
</feature>
<dbReference type="PANTHER" id="PTHR31187">
    <property type="match status" value="1"/>
</dbReference>
<evidence type="ECO:0000256" key="3">
    <source>
        <dbReference type="ARBA" id="ARBA00022448"/>
    </source>
</evidence>
<evidence type="ECO:0000256" key="1">
    <source>
        <dbReference type="ARBA" id="ARBA00004141"/>
    </source>
</evidence>
<keyword evidence="8 9" id="KW-0472">Membrane</keyword>
<feature type="transmembrane region" description="Helical" evidence="9">
    <location>
        <begin position="370"/>
        <end position="389"/>
    </location>
</feature>
<dbReference type="GO" id="GO:0016020">
    <property type="term" value="C:membrane"/>
    <property type="evidence" value="ECO:0007669"/>
    <property type="project" value="UniProtKB-SubCell"/>
</dbReference>
<dbReference type="Pfam" id="PF03219">
    <property type="entry name" value="TLC"/>
    <property type="match status" value="1"/>
</dbReference>
<name>A0A9K3KEG9_9STRA</name>
<keyword evidence="5 9" id="KW-0547">Nucleotide-binding</keyword>
<dbReference type="PANTHER" id="PTHR31187:SF1">
    <property type="entry name" value="ADP,ATP CARRIER PROTEIN 1"/>
    <property type="match status" value="1"/>
</dbReference>
<dbReference type="OrthoDB" id="46407at2759"/>
<evidence type="ECO:0000313" key="11">
    <source>
        <dbReference type="Proteomes" id="UP000693970"/>
    </source>
</evidence>
<dbReference type="GO" id="GO:0005524">
    <property type="term" value="F:ATP binding"/>
    <property type="evidence" value="ECO:0007669"/>
    <property type="project" value="UniProtKB-KW"/>
</dbReference>
<evidence type="ECO:0000313" key="10">
    <source>
        <dbReference type="EMBL" id="KAG7341886.1"/>
    </source>
</evidence>
<dbReference type="AlphaFoldDB" id="A0A9K3KEG9"/>
<keyword evidence="3 9" id="KW-0813">Transport</keyword>
<feature type="transmembrane region" description="Helical" evidence="9">
    <location>
        <begin position="327"/>
        <end position="350"/>
    </location>
</feature>
<evidence type="ECO:0000256" key="6">
    <source>
        <dbReference type="ARBA" id="ARBA00022840"/>
    </source>
</evidence>
<feature type="transmembrane region" description="Helical" evidence="9">
    <location>
        <begin position="72"/>
        <end position="91"/>
    </location>
</feature>
<reference evidence="10" key="1">
    <citation type="journal article" date="2021" name="Sci. Rep.">
        <title>Diploid genomic architecture of Nitzschia inconspicua, an elite biomass production diatom.</title>
        <authorList>
            <person name="Oliver A."/>
            <person name="Podell S."/>
            <person name="Pinowska A."/>
            <person name="Traller J.C."/>
            <person name="Smith S.R."/>
            <person name="McClure R."/>
            <person name="Beliaev A."/>
            <person name="Bohutskyi P."/>
            <person name="Hill E.A."/>
            <person name="Rabines A."/>
            <person name="Zheng H."/>
            <person name="Allen L.Z."/>
            <person name="Kuo A."/>
            <person name="Grigoriev I.V."/>
            <person name="Allen A.E."/>
            <person name="Hazlebeck D."/>
            <person name="Allen E.E."/>
        </authorList>
    </citation>
    <scope>NUCLEOTIDE SEQUENCE</scope>
    <source>
        <strain evidence="10">Hildebrandi</strain>
    </source>
</reference>
<comment type="caution">
    <text evidence="10">The sequence shown here is derived from an EMBL/GenBank/DDBJ whole genome shotgun (WGS) entry which is preliminary data.</text>
</comment>
<feature type="transmembrane region" description="Helical" evidence="9">
    <location>
        <begin position="147"/>
        <end position="166"/>
    </location>
</feature>
<keyword evidence="11" id="KW-1185">Reference proteome</keyword>
<protein>
    <recommendedName>
        <fullName evidence="9">ADP,ATP carrier protein</fullName>
    </recommendedName>
</protein>
<organism evidence="10 11">
    <name type="scientific">Nitzschia inconspicua</name>
    <dbReference type="NCBI Taxonomy" id="303405"/>
    <lineage>
        <taxon>Eukaryota</taxon>
        <taxon>Sar</taxon>
        <taxon>Stramenopiles</taxon>
        <taxon>Ochrophyta</taxon>
        <taxon>Bacillariophyta</taxon>
        <taxon>Bacillariophyceae</taxon>
        <taxon>Bacillariophycidae</taxon>
        <taxon>Bacillariales</taxon>
        <taxon>Bacillariaceae</taxon>
        <taxon>Nitzschia</taxon>
    </lineage>
</organism>
<comment type="subcellular location">
    <subcellularLocation>
        <location evidence="1 9">Membrane</location>
        <topology evidence="1 9">Multi-pass membrane protein</topology>
    </subcellularLocation>
</comment>
<comment type="similarity">
    <text evidence="2 9">Belongs to the ADP/ATP translocase tlc family.</text>
</comment>
<gene>
    <name evidence="10" type="ORF">IV203_006978</name>
</gene>
<keyword evidence="7 9" id="KW-1133">Transmembrane helix</keyword>
<evidence type="ECO:0000256" key="4">
    <source>
        <dbReference type="ARBA" id="ARBA00022692"/>
    </source>
</evidence>
<reference evidence="10" key="2">
    <citation type="submission" date="2021-04" db="EMBL/GenBank/DDBJ databases">
        <authorList>
            <person name="Podell S."/>
        </authorList>
    </citation>
    <scope>NUCLEOTIDE SEQUENCE</scope>
    <source>
        <strain evidence="10">Hildebrandi</strain>
    </source>
</reference>
<evidence type="ECO:0000256" key="8">
    <source>
        <dbReference type="ARBA" id="ARBA00023136"/>
    </source>
</evidence>
<feature type="transmembrane region" description="Helical" evidence="9">
    <location>
        <begin position="230"/>
        <end position="250"/>
    </location>
</feature>
<dbReference type="Proteomes" id="UP000693970">
    <property type="component" value="Unassembled WGS sequence"/>
</dbReference>
<dbReference type="InterPro" id="IPR004667">
    <property type="entry name" value="ADP_ATP_car_bac_type"/>
</dbReference>
<evidence type="ECO:0000256" key="7">
    <source>
        <dbReference type="ARBA" id="ARBA00022989"/>
    </source>
</evidence>
<evidence type="ECO:0000256" key="5">
    <source>
        <dbReference type="ARBA" id="ARBA00022741"/>
    </source>
</evidence>
<dbReference type="GO" id="GO:0005471">
    <property type="term" value="F:ATP:ADP antiporter activity"/>
    <property type="evidence" value="ECO:0007669"/>
    <property type="project" value="InterPro"/>
</dbReference>
<feature type="transmembrane region" description="Helical" evidence="9">
    <location>
        <begin position="410"/>
        <end position="427"/>
    </location>
</feature>
<keyword evidence="4 9" id="KW-0812">Transmembrane</keyword>
<proteinExistence type="inferred from homology"/>